<evidence type="ECO:0000256" key="1">
    <source>
        <dbReference type="SAM" id="SignalP"/>
    </source>
</evidence>
<dbReference type="EMBL" id="GBXM01056473">
    <property type="protein sequence ID" value="JAH52104.1"/>
    <property type="molecule type" value="Transcribed_RNA"/>
</dbReference>
<reference evidence="2" key="2">
    <citation type="journal article" date="2015" name="Fish Shellfish Immunol.">
        <title>Early steps in the European eel (Anguilla anguilla)-Vibrio vulnificus interaction in the gills: Role of the RtxA13 toxin.</title>
        <authorList>
            <person name="Callol A."/>
            <person name="Pajuelo D."/>
            <person name="Ebbesson L."/>
            <person name="Teles M."/>
            <person name="MacKenzie S."/>
            <person name="Amaro C."/>
        </authorList>
    </citation>
    <scope>NUCLEOTIDE SEQUENCE</scope>
</reference>
<name>A0A0E9TEJ1_ANGAN</name>
<sequence length="43" mass="5019">MMMNSSFCQLLLMMFINPFVHMPQLGDVLVFIERRLLGVGYIL</sequence>
<keyword evidence="1" id="KW-0732">Signal</keyword>
<dbReference type="AlphaFoldDB" id="A0A0E9TEJ1"/>
<feature type="signal peptide" evidence="1">
    <location>
        <begin position="1"/>
        <end position="22"/>
    </location>
</feature>
<reference evidence="2" key="1">
    <citation type="submission" date="2014-11" db="EMBL/GenBank/DDBJ databases">
        <authorList>
            <person name="Amaro Gonzalez C."/>
        </authorList>
    </citation>
    <scope>NUCLEOTIDE SEQUENCE</scope>
</reference>
<accession>A0A0E9TEJ1</accession>
<feature type="chain" id="PRO_5007401410" evidence="1">
    <location>
        <begin position="23"/>
        <end position="43"/>
    </location>
</feature>
<protein>
    <submittedName>
        <fullName evidence="2">Uncharacterized protein</fullName>
    </submittedName>
</protein>
<dbReference type="EMBL" id="GBXM01050087">
    <property type="protein sequence ID" value="JAH58490.1"/>
    <property type="molecule type" value="Transcribed_RNA"/>
</dbReference>
<evidence type="ECO:0000313" key="2">
    <source>
        <dbReference type="EMBL" id="JAH52104.1"/>
    </source>
</evidence>
<proteinExistence type="predicted"/>
<organism evidence="2">
    <name type="scientific">Anguilla anguilla</name>
    <name type="common">European freshwater eel</name>
    <name type="synonym">Muraena anguilla</name>
    <dbReference type="NCBI Taxonomy" id="7936"/>
    <lineage>
        <taxon>Eukaryota</taxon>
        <taxon>Metazoa</taxon>
        <taxon>Chordata</taxon>
        <taxon>Craniata</taxon>
        <taxon>Vertebrata</taxon>
        <taxon>Euteleostomi</taxon>
        <taxon>Actinopterygii</taxon>
        <taxon>Neopterygii</taxon>
        <taxon>Teleostei</taxon>
        <taxon>Anguilliformes</taxon>
        <taxon>Anguillidae</taxon>
        <taxon>Anguilla</taxon>
    </lineage>
</organism>